<dbReference type="Proteomes" id="UP000623129">
    <property type="component" value="Unassembled WGS sequence"/>
</dbReference>
<dbReference type="Pfam" id="PF01843">
    <property type="entry name" value="DIL"/>
    <property type="match status" value="1"/>
</dbReference>
<dbReference type="PANTHER" id="PTHR16027">
    <property type="entry name" value="DILUTE DOMAIN-CONTAINING PROTEIN YPR089W"/>
    <property type="match status" value="1"/>
</dbReference>
<organism evidence="3 4">
    <name type="scientific">Carex littledalei</name>
    <dbReference type="NCBI Taxonomy" id="544730"/>
    <lineage>
        <taxon>Eukaryota</taxon>
        <taxon>Viridiplantae</taxon>
        <taxon>Streptophyta</taxon>
        <taxon>Embryophyta</taxon>
        <taxon>Tracheophyta</taxon>
        <taxon>Spermatophyta</taxon>
        <taxon>Magnoliopsida</taxon>
        <taxon>Liliopsida</taxon>
        <taxon>Poales</taxon>
        <taxon>Cyperaceae</taxon>
        <taxon>Cyperoideae</taxon>
        <taxon>Cariceae</taxon>
        <taxon>Carex</taxon>
        <taxon>Carex subgen. Euthyceras</taxon>
    </lineage>
</organism>
<evidence type="ECO:0000313" key="4">
    <source>
        <dbReference type="Proteomes" id="UP000623129"/>
    </source>
</evidence>
<dbReference type="AlphaFoldDB" id="A0A833QED3"/>
<feature type="domain" description="Dilute" evidence="2">
    <location>
        <begin position="91"/>
        <end position="247"/>
    </location>
</feature>
<evidence type="ECO:0000313" key="3">
    <source>
        <dbReference type="EMBL" id="KAF3325210.1"/>
    </source>
</evidence>
<comment type="caution">
    <text evidence="3">The sequence shown here is derived from an EMBL/GenBank/DDBJ whole genome shotgun (WGS) entry which is preliminary data.</text>
</comment>
<feature type="compositionally biased region" description="Basic and acidic residues" evidence="1">
    <location>
        <begin position="33"/>
        <end position="42"/>
    </location>
</feature>
<evidence type="ECO:0000259" key="2">
    <source>
        <dbReference type="PROSITE" id="PS51126"/>
    </source>
</evidence>
<gene>
    <name evidence="3" type="ORF">FCM35_KLT10281</name>
</gene>
<protein>
    <submittedName>
        <fullName evidence="3">Myosin-9</fullName>
    </submittedName>
</protein>
<keyword evidence="4" id="KW-1185">Reference proteome</keyword>
<dbReference type="InterPro" id="IPR052072">
    <property type="entry name" value="Vascular_dev_regulator"/>
</dbReference>
<name>A0A833QED3_9POAL</name>
<proteinExistence type="predicted"/>
<dbReference type="EMBL" id="SWLB01000020">
    <property type="protein sequence ID" value="KAF3325210.1"/>
    <property type="molecule type" value="Genomic_DNA"/>
</dbReference>
<dbReference type="PANTHER" id="PTHR16027:SF6">
    <property type="entry name" value="DILUTE DOMAIN-CONTAINING PROTEIN"/>
    <property type="match status" value="1"/>
</dbReference>
<evidence type="ECO:0000256" key="1">
    <source>
        <dbReference type="SAM" id="MobiDB-lite"/>
    </source>
</evidence>
<feature type="compositionally biased region" description="Polar residues" evidence="1">
    <location>
        <begin position="13"/>
        <end position="32"/>
    </location>
</feature>
<accession>A0A833QED3</accession>
<reference evidence="3" key="1">
    <citation type="submission" date="2020-01" db="EMBL/GenBank/DDBJ databases">
        <title>Genome sequence of Kobresia littledalei, the first chromosome-level genome in the family Cyperaceae.</title>
        <authorList>
            <person name="Qu G."/>
        </authorList>
    </citation>
    <scope>NUCLEOTIDE SEQUENCE</scope>
    <source>
        <strain evidence="3">C.B.Clarke</strain>
        <tissue evidence="3">Leaf</tissue>
    </source>
</reference>
<dbReference type="OrthoDB" id="6108017at2759"/>
<sequence>MSKKGGSDDGTILGNSSIPALDTNGTPAASRQLTRERSELDEKQQEHHDMLIRCIAQNCGFSGNRTVAACIIFKCLLNWGSFEVEHTSVFYRIIQTIGHAIETQADNNDVLAYWLSNSSTLLLLLQRTLKPSGVTQAPKKSRTSLMKGGRSPTKNIGGQQDLIGHWQDIARSLTNFLNTLKANNVPPFLIRKVFVQIFTFINVQLFNSLLLSKEFCSLSNGEYVKAGLTEIEQWCVGATYEAIQLTF</sequence>
<feature type="region of interest" description="Disordered" evidence="1">
    <location>
        <begin position="1"/>
        <end position="42"/>
    </location>
</feature>
<dbReference type="InterPro" id="IPR002710">
    <property type="entry name" value="Dilute_dom"/>
</dbReference>
<dbReference type="PROSITE" id="PS51126">
    <property type="entry name" value="DILUTE"/>
    <property type="match status" value="1"/>
</dbReference>